<dbReference type="PANTHER" id="PTHR47245">
    <property type="entry name" value="PEPTIDYLPROLYL ISOMERASE"/>
    <property type="match status" value="1"/>
</dbReference>
<dbReference type="Proteomes" id="UP000243002">
    <property type="component" value="Unassembled WGS sequence"/>
</dbReference>
<dbReference type="InterPro" id="IPR000297">
    <property type="entry name" value="PPIase_PpiC"/>
</dbReference>
<keyword evidence="5 6" id="KW-0413">Isomerase</keyword>
<reference evidence="8 9" key="1">
    <citation type="journal article" date="2018" name="Environ. Microbiol.">
        <title>Ecological and genomic features of two widespread freshwater picocyanobacteria.</title>
        <authorList>
            <person name="Cabello-Yeves P.J."/>
            <person name="Picazo A."/>
            <person name="Camacho A."/>
            <person name="Callieri C."/>
            <person name="Rosselli R."/>
            <person name="Roda-Garcia J.J."/>
            <person name="Coutinho F.H."/>
            <person name="Rodriguez-Valera F."/>
        </authorList>
    </citation>
    <scope>NUCLEOTIDE SEQUENCE [LARGE SCALE GENOMIC DNA]</scope>
    <source>
        <strain evidence="8 9">Tous</strain>
    </source>
</reference>
<dbReference type="SUPFAM" id="SSF54534">
    <property type="entry name" value="FKBP-like"/>
    <property type="match status" value="1"/>
</dbReference>
<evidence type="ECO:0000256" key="4">
    <source>
        <dbReference type="ARBA" id="ARBA00023110"/>
    </source>
</evidence>
<dbReference type="PROSITE" id="PS50198">
    <property type="entry name" value="PPIC_PPIASE_2"/>
    <property type="match status" value="1"/>
</dbReference>
<dbReference type="EMBL" id="PXXO01000021">
    <property type="protein sequence ID" value="PSJ03491.1"/>
    <property type="molecule type" value="Genomic_DNA"/>
</dbReference>
<dbReference type="Gene3D" id="3.10.50.40">
    <property type="match status" value="1"/>
</dbReference>
<dbReference type="InterPro" id="IPR050245">
    <property type="entry name" value="PrsA_foldase"/>
</dbReference>
<comment type="catalytic activity">
    <reaction evidence="1">
        <text>[protein]-peptidylproline (omega=180) = [protein]-peptidylproline (omega=0)</text>
        <dbReference type="Rhea" id="RHEA:16237"/>
        <dbReference type="Rhea" id="RHEA-COMP:10747"/>
        <dbReference type="Rhea" id="RHEA-COMP:10748"/>
        <dbReference type="ChEBI" id="CHEBI:83833"/>
        <dbReference type="ChEBI" id="CHEBI:83834"/>
        <dbReference type="EC" id="5.2.1.8"/>
    </reaction>
</comment>
<evidence type="ECO:0000256" key="1">
    <source>
        <dbReference type="ARBA" id="ARBA00000971"/>
    </source>
</evidence>
<organism evidence="8 9">
    <name type="scientific">Cyanobium usitatum str. Tous</name>
    <dbReference type="NCBI Taxonomy" id="2116684"/>
    <lineage>
        <taxon>Bacteria</taxon>
        <taxon>Bacillati</taxon>
        <taxon>Cyanobacteriota</taxon>
        <taxon>Cyanophyceae</taxon>
        <taxon>Synechococcales</taxon>
        <taxon>Prochlorococcaceae</taxon>
        <taxon>Cyanobium</taxon>
    </lineage>
</organism>
<gene>
    <name evidence="8" type="ORF">C7K55_12780</name>
</gene>
<comment type="caution">
    <text evidence="8">The sequence shown here is derived from an EMBL/GenBank/DDBJ whole genome shotgun (WGS) entry which is preliminary data.</text>
</comment>
<keyword evidence="4 6" id="KW-0697">Rotamase</keyword>
<evidence type="ECO:0000313" key="9">
    <source>
        <dbReference type="Proteomes" id="UP000243002"/>
    </source>
</evidence>
<accession>A0A2P7MQJ1</accession>
<dbReference type="AlphaFoldDB" id="A0A2P7MQJ1"/>
<evidence type="ECO:0000256" key="6">
    <source>
        <dbReference type="PROSITE-ProRule" id="PRU00278"/>
    </source>
</evidence>
<dbReference type="PANTHER" id="PTHR47245:SF1">
    <property type="entry name" value="FOLDASE PROTEIN PRSA"/>
    <property type="match status" value="1"/>
</dbReference>
<dbReference type="RefSeq" id="WP_106633115.1">
    <property type="nucleotide sequence ID" value="NZ_PXXO01000021.1"/>
</dbReference>
<evidence type="ECO:0000256" key="2">
    <source>
        <dbReference type="ARBA" id="ARBA00013194"/>
    </source>
</evidence>
<proteinExistence type="predicted"/>
<dbReference type="InterPro" id="IPR046357">
    <property type="entry name" value="PPIase_dom_sf"/>
</dbReference>
<keyword evidence="9" id="KW-1185">Reference proteome</keyword>
<evidence type="ECO:0000256" key="5">
    <source>
        <dbReference type="ARBA" id="ARBA00023235"/>
    </source>
</evidence>
<protein>
    <recommendedName>
        <fullName evidence="2">peptidylprolyl isomerase</fullName>
        <ecNumber evidence="2">5.2.1.8</ecNumber>
    </recommendedName>
</protein>
<dbReference type="GO" id="GO:0003755">
    <property type="term" value="F:peptidyl-prolyl cis-trans isomerase activity"/>
    <property type="evidence" value="ECO:0007669"/>
    <property type="project" value="UniProtKB-KW"/>
</dbReference>
<keyword evidence="3" id="KW-0732">Signal</keyword>
<evidence type="ECO:0000313" key="8">
    <source>
        <dbReference type="EMBL" id="PSJ03491.1"/>
    </source>
</evidence>
<sequence>MESEEAVFQSVAGLVLQPGSPPVSLDQLQRLVRLQGLDQSVALALVLDEVVSAIRLPEAESEELVAAWREVEGRPAAESADEERYLATRLRKLELFQQRAFGADVELRFLDRKLELDQVVYSMIRVDDHDVALELYQRLVEGEADFAELAPQFSQGAERESGGRLGPHSLKASHPELSARFRVSRPGQLWEPFFVVDIWVILQVEELIPAELDGSMRRNLTTELYNKWMQDRVVQVLRGEPRAALPLPRDT</sequence>
<dbReference type="Pfam" id="PF00639">
    <property type="entry name" value="Rotamase"/>
    <property type="match status" value="1"/>
</dbReference>
<dbReference type="EC" id="5.2.1.8" evidence="2"/>
<name>A0A2P7MQJ1_9CYAN</name>
<feature type="domain" description="PpiC" evidence="7">
    <location>
        <begin position="116"/>
        <end position="206"/>
    </location>
</feature>
<evidence type="ECO:0000259" key="7">
    <source>
        <dbReference type="PROSITE" id="PS50198"/>
    </source>
</evidence>
<evidence type="ECO:0000256" key="3">
    <source>
        <dbReference type="ARBA" id="ARBA00022729"/>
    </source>
</evidence>